<name>A0A1Y4LEC2_9FIRM</name>
<keyword evidence="4" id="KW-0133">Cell shape</keyword>
<dbReference type="RefSeq" id="WP_087373241.1">
    <property type="nucleotide sequence ID" value="NZ_NFKK01000010.1"/>
</dbReference>
<dbReference type="GO" id="GO:0008360">
    <property type="term" value="P:regulation of cell shape"/>
    <property type="evidence" value="ECO:0007669"/>
    <property type="project" value="UniProtKB-KW"/>
</dbReference>
<dbReference type="PRINTS" id="PR00725">
    <property type="entry name" value="DADACBPTASE1"/>
</dbReference>
<feature type="active site" evidence="7">
    <location>
        <position position="128"/>
    </location>
</feature>
<evidence type="ECO:0000256" key="5">
    <source>
        <dbReference type="ARBA" id="ARBA00022984"/>
    </source>
</evidence>
<feature type="signal peptide" evidence="10">
    <location>
        <begin position="1"/>
        <end position="31"/>
    </location>
</feature>
<evidence type="ECO:0000256" key="8">
    <source>
        <dbReference type="PIRSR" id="PIRSR618044-2"/>
    </source>
</evidence>
<evidence type="ECO:0000256" key="3">
    <source>
        <dbReference type="ARBA" id="ARBA00022801"/>
    </source>
</evidence>
<protein>
    <recommendedName>
        <fullName evidence="11">Peptidase S11 D-alanyl-D-alanine carboxypeptidase A N-terminal domain-containing protein</fullName>
    </recommendedName>
</protein>
<dbReference type="GO" id="GO:0009252">
    <property type="term" value="P:peptidoglycan biosynthetic process"/>
    <property type="evidence" value="ECO:0007669"/>
    <property type="project" value="UniProtKB-KW"/>
</dbReference>
<feature type="active site" description="Proton acceptor" evidence="7">
    <location>
        <position position="66"/>
    </location>
</feature>
<dbReference type="Gene3D" id="2.60.40.10">
    <property type="entry name" value="Immunoglobulins"/>
    <property type="match status" value="1"/>
</dbReference>
<keyword evidence="3" id="KW-0378">Hydrolase</keyword>
<gene>
    <name evidence="12" type="ORF">B5F17_09120</name>
</gene>
<evidence type="ECO:0000313" key="12">
    <source>
        <dbReference type="EMBL" id="OUP52412.1"/>
    </source>
</evidence>
<sequence>MKQKCNRLRGWLACMLASLMLVLGLTPTAYALDIEAASAFVMDAQTGECLYEYKGDVAHVPASMTKVLAAYIVYQELEKGTLTWDTPVKISHNVAVKSRDSSYPMAVPLTEGQTYSVDTLMHLIMIPSASASCIAMAEHISGSETAFVERMNQTADALGLNATYYNCHGARVNYITARSQAMLTRRFIQDYPDILRITSKSGVSFNGRWYNNTNHMLNTMAPYEGLDGFKTGTISEAGYCVTTTAERNGRRVISVVMKSTSDAQRFADSRQLLDLGFSEIAKRDASRQTTTLQIVQQPNVVNPFQKFQVSAQIGGVSANYVAGAQWYVNGEAVADYGNSYFQVTNGKTSVLDYTLDRLDTQSLNVQFCLTMADGTVRTAQTTLPVASVDLALDASLNLERADVYPGKTVTITADVTSPAALPKVTVPVQWELDGNVIPNAPQTVTLENGHGQVSLDWTAPDDGKYDLTVSIGNADEVELECELRAA</sequence>
<comment type="similarity">
    <text evidence="1 9">Belongs to the peptidase S11 family.</text>
</comment>
<dbReference type="Gene3D" id="3.40.710.10">
    <property type="entry name" value="DD-peptidase/beta-lactamase superfamily"/>
    <property type="match status" value="1"/>
</dbReference>
<evidence type="ECO:0000256" key="1">
    <source>
        <dbReference type="ARBA" id="ARBA00007164"/>
    </source>
</evidence>
<feature type="chain" id="PRO_5012418409" description="Peptidase S11 D-alanyl-D-alanine carboxypeptidase A N-terminal domain-containing protein" evidence="10">
    <location>
        <begin position="32"/>
        <end position="486"/>
    </location>
</feature>
<dbReference type="InterPro" id="IPR012338">
    <property type="entry name" value="Beta-lactam/transpept-like"/>
</dbReference>
<evidence type="ECO:0000256" key="7">
    <source>
        <dbReference type="PIRSR" id="PIRSR618044-1"/>
    </source>
</evidence>
<dbReference type="EMBL" id="NFKK01000010">
    <property type="protein sequence ID" value="OUP52412.1"/>
    <property type="molecule type" value="Genomic_DNA"/>
</dbReference>
<accession>A0A1Y4LEC2</accession>
<evidence type="ECO:0000256" key="6">
    <source>
        <dbReference type="ARBA" id="ARBA00023316"/>
    </source>
</evidence>
<evidence type="ECO:0000256" key="10">
    <source>
        <dbReference type="SAM" id="SignalP"/>
    </source>
</evidence>
<evidence type="ECO:0000313" key="13">
    <source>
        <dbReference type="Proteomes" id="UP000195897"/>
    </source>
</evidence>
<keyword evidence="6" id="KW-0961">Cell wall biogenesis/degradation</keyword>
<feature type="domain" description="Peptidase S11 D-alanyl-D-alanine carboxypeptidase A N-terminal" evidence="11">
    <location>
        <begin position="30"/>
        <end position="259"/>
    </location>
</feature>
<dbReference type="InterPro" id="IPR013783">
    <property type="entry name" value="Ig-like_fold"/>
</dbReference>
<feature type="active site" description="Acyl-ester intermediate" evidence="7">
    <location>
        <position position="63"/>
    </location>
</feature>
<evidence type="ECO:0000259" key="11">
    <source>
        <dbReference type="Pfam" id="PF00768"/>
    </source>
</evidence>
<evidence type="ECO:0000256" key="2">
    <source>
        <dbReference type="ARBA" id="ARBA00022729"/>
    </source>
</evidence>
<dbReference type="InterPro" id="IPR001967">
    <property type="entry name" value="Peptidase_S11_N"/>
</dbReference>
<feature type="binding site" evidence="8">
    <location>
        <position position="230"/>
    </location>
    <ligand>
        <name>substrate</name>
    </ligand>
</feature>
<organism evidence="12 13">
    <name type="scientific">Butyricicoccus pullicaecorum</name>
    <dbReference type="NCBI Taxonomy" id="501571"/>
    <lineage>
        <taxon>Bacteria</taxon>
        <taxon>Bacillati</taxon>
        <taxon>Bacillota</taxon>
        <taxon>Clostridia</taxon>
        <taxon>Eubacteriales</taxon>
        <taxon>Butyricicoccaceae</taxon>
        <taxon>Butyricicoccus</taxon>
    </lineage>
</organism>
<reference evidence="13" key="1">
    <citation type="submission" date="2017-04" db="EMBL/GenBank/DDBJ databases">
        <title>Function of individual gut microbiota members based on whole genome sequencing of pure cultures obtained from chicken caecum.</title>
        <authorList>
            <person name="Medvecky M."/>
            <person name="Cejkova D."/>
            <person name="Polansky O."/>
            <person name="Karasova D."/>
            <person name="Kubasova T."/>
            <person name="Cizek A."/>
            <person name="Rychlik I."/>
        </authorList>
    </citation>
    <scope>NUCLEOTIDE SEQUENCE [LARGE SCALE GENOMIC DNA]</scope>
    <source>
        <strain evidence="13">An180</strain>
    </source>
</reference>
<dbReference type="Pfam" id="PF00768">
    <property type="entry name" value="Peptidase_S11"/>
    <property type="match status" value="1"/>
</dbReference>
<dbReference type="GO" id="GO:0071555">
    <property type="term" value="P:cell wall organization"/>
    <property type="evidence" value="ECO:0007669"/>
    <property type="project" value="UniProtKB-KW"/>
</dbReference>
<dbReference type="PANTHER" id="PTHR21581:SF6">
    <property type="entry name" value="TRAFFICKING PROTEIN PARTICLE COMPLEX SUBUNIT 12"/>
    <property type="match status" value="1"/>
</dbReference>
<dbReference type="AlphaFoldDB" id="A0A1Y4LEC2"/>
<proteinExistence type="inferred from homology"/>
<dbReference type="GO" id="GO:0009002">
    <property type="term" value="F:serine-type D-Ala-D-Ala carboxypeptidase activity"/>
    <property type="evidence" value="ECO:0007669"/>
    <property type="project" value="InterPro"/>
</dbReference>
<dbReference type="GO" id="GO:0006508">
    <property type="term" value="P:proteolysis"/>
    <property type="evidence" value="ECO:0007669"/>
    <property type="project" value="InterPro"/>
</dbReference>
<dbReference type="SUPFAM" id="SSF56601">
    <property type="entry name" value="beta-lactamase/transpeptidase-like"/>
    <property type="match status" value="1"/>
</dbReference>
<dbReference type="PANTHER" id="PTHR21581">
    <property type="entry name" value="D-ALANYL-D-ALANINE CARBOXYPEPTIDASE"/>
    <property type="match status" value="1"/>
</dbReference>
<keyword evidence="5" id="KW-0573">Peptidoglycan synthesis</keyword>
<dbReference type="InterPro" id="IPR018044">
    <property type="entry name" value="Peptidase_S11"/>
</dbReference>
<evidence type="ECO:0000256" key="4">
    <source>
        <dbReference type="ARBA" id="ARBA00022960"/>
    </source>
</evidence>
<evidence type="ECO:0000256" key="9">
    <source>
        <dbReference type="RuleBase" id="RU004016"/>
    </source>
</evidence>
<comment type="caution">
    <text evidence="12">The sequence shown here is derived from an EMBL/GenBank/DDBJ whole genome shotgun (WGS) entry which is preliminary data.</text>
</comment>
<dbReference type="Proteomes" id="UP000195897">
    <property type="component" value="Unassembled WGS sequence"/>
</dbReference>
<keyword evidence="2 10" id="KW-0732">Signal</keyword>